<dbReference type="Proteomes" id="UP000319148">
    <property type="component" value="Unassembled WGS sequence"/>
</dbReference>
<dbReference type="OrthoDB" id="6287162at2"/>
<dbReference type="Gene3D" id="3.40.50.620">
    <property type="entry name" value="HUPs"/>
    <property type="match status" value="1"/>
</dbReference>
<gene>
    <name evidence="1" type="ORF">FIV46_14520</name>
</gene>
<dbReference type="SUPFAM" id="SSF52402">
    <property type="entry name" value="Adenine nucleotide alpha hydrolases-like"/>
    <property type="match status" value="1"/>
</dbReference>
<organism evidence="1 2">
    <name type="scientific">Emcibacter nanhaiensis</name>
    <dbReference type="NCBI Taxonomy" id="1505037"/>
    <lineage>
        <taxon>Bacteria</taxon>
        <taxon>Pseudomonadati</taxon>
        <taxon>Pseudomonadota</taxon>
        <taxon>Alphaproteobacteria</taxon>
        <taxon>Emcibacterales</taxon>
        <taxon>Emcibacteraceae</taxon>
        <taxon>Emcibacter</taxon>
    </lineage>
</organism>
<accession>A0A501PAX0</accession>
<dbReference type="EMBL" id="VFIY01000018">
    <property type="protein sequence ID" value="TPD57338.1"/>
    <property type="molecule type" value="Genomic_DNA"/>
</dbReference>
<protein>
    <recommendedName>
        <fullName evidence="3">Asparagine synthetase domain-containing protein</fullName>
    </recommendedName>
</protein>
<proteinExistence type="predicted"/>
<sequence>MGAFLILQEQRLSEPRKQAALTALSRAGFSNPLILTCADKTIYLYDKLVSPVPRLYEHGNGDFCFSVGTLFYDGCYGLDASEKLFKTFSPARIDPTLFDGSFTVVLSRGGKLYIFGDPLGTYRLFHSEDHTVWGSSFVAAASAMNSLKPNPQGLYEYVFQGATYGNDTPFHEIRMADSHAVYEWEEREAPQRRPRSFNMFLRPINGSQDELTDDCLEALKTQFSQVVGQFRDNIDTALSGGYDSRLMLALLRQAGSRPKVHVYGADNDPDVMVAKAIAAGENIPLTHQDKSQSVPPTAEDYPAIVAKNFFVMDGIPNEGIFDNGLNLETRRERVDGGALALNGGGGEIYRDFFHLPDQPLTVEDMIKTFYSQYDPASTTEEFSERLYRERLAQKIRTVLDKTTDQLTRTEAEAIYPLFRLRYWMGKNNTLNNRFGPALTPFTRYSVLQSAMPVPLSMKYYGNFEAAMIRKLDPVLASYDTDYGYNLAAPAPLGARMAGWMDINKPIGLRQHIFALKNRMRKLQKPYYMTEEYLNGIIDSACPAMSRYFRLDHINSAEQLNRLYTLEYLVNYIKNP</sequence>
<evidence type="ECO:0000313" key="1">
    <source>
        <dbReference type="EMBL" id="TPD57338.1"/>
    </source>
</evidence>
<evidence type="ECO:0008006" key="3">
    <source>
        <dbReference type="Google" id="ProtNLM"/>
    </source>
</evidence>
<evidence type="ECO:0000313" key="2">
    <source>
        <dbReference type="Proteomes" id="UP000319148"/>
    </source>
</evidence>
<reference evidence="2" key="1">
    <citation type="submission" date="2019-06" db="EMBL/GenBank/DDBJ databases">
        <title>The complete genome of Emcibacter congregatus ZYLT.</title>
        <authorList>
            <person name="Zhao Z."/>
        </authorList>
    </citation>
    <scope>NUCLEOTIDE SEQUENCE [LARGE SCALE GENOMIC DNA]</scope>
    <source>
        <strain evidence="2">MCCC 1A06723</strain>
    </source>
</reference>
<comment type="caution">
    <text evidence="1">The sequence shown here is derived from an EMBL/GenBank/DDBJ whole genome shotgun (WGS) entry which is preliminary data.</text>
</comment>
<dbReference type="RefSeq" id="WP_139941653.1">
    <property type="nucleotide sequence ID" value="NZ_JBHSYP010000005.1"/>
</dbReference>
<keyword evidence="2" id="KW-1185">Reference proteome</keyword>
<dbReference type="AlphaFoldDB" id="A0A501PAX0"/>
<name>A0A501PAX0_9PROT</name>
<dbReference type="InterPro" id="IPR014729">
    <property type="entry name" value="Rossmann-like_a/b/a_fold"/>
</dbReference>